<name>A0A0A8Z6G8_ARUDO</name>
<dbReference type="AlphaFoldDB" id="A0A0A8Z6G8"/>
<protein>
    <submittedName>
        <fullName evidence="1">Uncharacterized protein</fullName>
    </submittedName>
</protein>
<evidence type="ECO:0000313" key="1">
    <source>
        <dbReference type="EMBL" id="JAD32355.1"/>
    </source>
</evidence>
<sequence length="45" mass="4865">MDNRKRPSLEPGPAGVNYNCAEAELPDCFSPAGYFLGTECFGPGW</sequence>
<reference evidence="1" key="1">
    <citation type="submission" date="2014-09" db="EMBL/GenBank/DDBJ databases">
        <authorList>
            <person name="Magalhaes I.L.F."/>
            <person name="Oliveira U."/>
            <person name="Santos F.R."/>
            <person name="Vidigal T.H.D.A."/>
            <person name="Brescovit A.D."/>
            <person name="Santos A.J."/>
        </authorList>
    </citation>
    <scope>NUCLEOTIDE SEQUENCE</scope>
    <source>
        <tissue evidence="1">Shoot tissue taken approximately 20 cm above the soil surface</tissue>
    </source>
</reference>
<proteinExistence type="predicted"/>
<accession>A0A0A8Z6G8</accession>
<dbReference type="EMBL" id="GBRH01265540">
    <property type="protein sequence ID" value="JAD32355.1"/>
    <property type="molecule type" value="Transcribed_RNA"/>
</dbReference>
<reference evidence="1" key="2">
    <citation type="journal article" date="2015" name="Data Brief">
        <title>Shoot transcriptome of the giant reed, Arundo donax.</title>
        <authorList>
            <person name="Barrero R.A."/>
            <person name="Guerrero F.D."/>
            <person name="Moolhuijzen P."/>
            <person name="Goolsby J.A."/>
            <person name="Tidwell J."/>
            <person name="Bellgard S.E."/>
            <person name="Bellgard M.I."/>
        </authorList>
    </citation>
    <scope>NUCLEOTIDE SEQUENCE</scope>
    <source>
        <tissue evidence="1">Shoot tissue taken approximately 20 cm above the soil surface</tissue>
    </source>
</reference>
<organism evidence="1">
    <name type="scientific">Arundo donax</name>
    <name type="common">Giant reed</name>
    <name type="synonym">Donax arundinaceus</name>
    <dbReference type="NCBI Taxonomy" id="35708"/>
    <lineage>
        <taxon>Eukaryota</taxon>
        <taxon>Viridiplantae</taxon>
        <taxon>Streptophyta</taxon>
        <taxon>Embryophyta</taxon>
        <taxon>Tracheophyta</taxon>
        <taxon>Spermatophyta</taxon>
        <taxon>Magnoliopsida</taxon>
        <taxon>Liliopsida</taxon>
        <taxon>Poales</taxon>
        <taxon>Poaceae</taxon>
        <taxon>PACMAD clade</taxon>
        <taxon>Arundinoideae</taxon>
        <taxon>Arundineae</taxon>
        <taxon>Arundo</taxon>
    </lineage>
</organism>